<gene>
    <name evidence="2" type="ORF">LF41_2264</name>
</gene>
<accession>A0A0A2WM12</accession>
<evidence type="ECO:0000259" key="1">
    <source>
        <dbReference type="Pfam" id="PF12973"/>
    </source>
</evidence>
<sequence>MNAFLHDALRGALPSRAVATADLPWVPADEPGKWAKPLRFLGDRGFVELLRMAPGTVMPLHRHTGEVHVHQLTGQRQLCTGEILGPGDYVHEPAGHVDWWKIVGDEDCIAFVVVMGDVEFIGPGGEVRAVANAQTQRADYKRYCESQRVPMKDLDA</sequence>
<evidence type="ECO:0000313" key="2">
    <source>
        <dbReference type="EMBL" id="KGQ19762.1"/>
    </source>
</evidence>
<dbReference type="EMBL" id="JRKJ01000005">
    <property type="protein sequence ID" value="KGQ19762.1"/>
    <property type="molecule type" value="Genomic_DNA"/>
</dbReference>
<dbReference type="AlphaFoldDB" id="A0A0A2WM12"/>
<dbReference type="InterPro" id="IPR011051">
    <property type="entry name" value="RmlC_Cupin_sf"/>
</dbReference>
<comment type="caution">
    <text evidence="2">The sequence shown here is derived from an EMBL/GenBank/DDBJ whole genome shotgun (WGS) entry which is preliminary data.</text>
</comment>
<dbReference type="Pfam" id="PF12973">
    <property type="entry name" value="Cupin_7"/>
    <property type="match status" value="1"/>
</dbReference>
<organism evidence="2 3">
    <name type="scientific">Lysobacter dokdonensis DS-58</name>
    <dbReference type="NCBI Taxonomy" id="1300345"/>
    <lineage>
        <taxon>Bacteria</taxon>
        <taxon>Pseudomonadati</taxon>
        <taxon>Pseudomonadota</taxon>
        <taxon>Gammaproteobacteria</taxon>
        <taxon>Lysobacterales</taxon>
        <taxon>Lysobacteraceae</taxon>
        <taxon>Noviluteimonas</taxon>
    </lineage>
</organism>
<dbReference type="eggNOG" id="COG1917">
    <property type="taxonomic scope" value="Bacteria"/>
</dbReference>
<dbReference type="InterPro" id="IPR025979">
    <property type="entry name" value="ChrR-like_cupin_dom"/>
</dbReference>
<reference evidence="2 3" key="1">
    <citation type="submission" date="2014-09" db="EMBL/GenBank/DDBJ databases">
        <title>Genome sequences of Lysobacter dokdonensis DS-58.</title>
        <authorList>
            <person name="Kim J.F."/>
            <person name="Kwak M.-J."/>
        </authorList>
    </citation>
    <scope>NUCLEOTIDE SEQUENCE [LARGE SCALE GENOMIC DNA]</scope>
    <source>
        <strain evidence="2 3">DS-58</strain>
    </source>
</reference>
<feature type="domain" description="ChrR-like cupin" evidence="1">
    <location>
        <begin position="17"/>
        <end position="112"/>
    </location>
</feature>
<protein>
    <submittedName>
        <fullName evidence="2">Cupin domain protein</fullName>
    </submittedName>
</protein>
<dbReference type="SUPFAM" id="SSF51182">
    <property type="entry name" value="RmlC-like cupins"/>
    <property type="match status" value="1"/>
</dbReference>
<name>A0A0A2WM12_9GAMM</name>
<dbReference type="RefSeq" id="WP_036166519.1">
    <property type="nucleotide sequence ID" value="NZ_JRKJ01000005.1"/>
</dbReference>
<dbReference type="PATRIC" id="fig|1300345.3.peg.843"/>
<dbReference type="OrthoDB" id="564955at2"/>
<dbReference type="Gene3D" id="2.60.120.10">
    <property type="entry name" value="Jelly Rolls"/>
    <property type="match status" value="1"/>
</dbReference>
<evidence type="ECO:0000313" key="3">
    <source>
        <dbReference type="Proteomes" id="UP000030518"/>
    </source>
</evidence>
<dbReference type="STRING" id="1300345.LF41_2264"/>
<proteinExistence type="predicted"/>
<keyword evidence="3" id="KW-1185">Reference proteome</keyword>
<dbReference type="InterPro" id="IPR014710">
    <property type="entry name" value="RmlC-like_jellyroll"/>
</dbReference>
<dbReference type="Proteomes" id="UP000030518">
    <property type="component" value="Unassembled WGS sequence"/>
</dbReference>